<dbReference type="PANTHER" id="PTHR33562:SF20">
    <property type="entry name" value="PROTEIN QUIVER"/>
    <property type="match status" value="1"/>
</dbReference>
<accession>A0ABQ9K1V4</accession>
<feature type="chain" id="PRO_5047048298" description="Protein sleepless" evidence="10">
    <location>
        <begin position="21"/>
        <end position="145"/>
    </location>
</feature>
<evidence type="ECO:0000256" key="9">
    <source>
        <dbReference type="SAM" id="Phobius"/>
    </source>
</evidence>
<dbReference type="PANTHER" id="PTHR33562">
    <property type="entry name" value="ATILLA, ISOFORM B-RELATED-RELATED"/>
    <property type="match status" value="1"/>
</dbReference>
<protein>
    <recommendedName>
        <fullName evidence="13">Protein sleepless</fullName>
    </recommendedName>
</protein>
<feature type="signal peptide" evidence="10">
    <location>
        <begin position="1"/>
        <end position="20"/>
    </location>
</feature>
<evidence type="ECO:0000256" key="5">
    <source>
        <dbReference type="ARBA" id="ARBA00022989"/>
    </source>
</evidence>
<organism evidence="11 12">
    <name type="scientific">Molorchus minor</name>
    <dbReference type="NCBI Taxonomy" id="1323400"/>
    <lineage>
        <taxon>Eukaryota</taxon>
        <taxon>Metazoa</taxon>
        <taxon>Ecdysozoa</taxon>
        <taxon>Arthropoda</taxon>
        <taxon>Hexapoda</taxon>
        <taxon>Insecta</taxon>
        <taxon>Pterygota</taxon>
        <taxon>Neoptera</taxon>
        <taxon>Endopterygota</taxon>
        <taxon>Coleoptera</taxon>
        <taxon>Polyphaga</taxon>
        <taxon>Cucujiformia</taxon>
        <taxon>Chrysomeloidea</taxon>
        <taxon>Cerambycidae</taxon>
        <taxon>Lamiinae</taxon>
        <taxon>Monochamini</taxon>
        <taxon>Molorchus</taxon>
    </lineage>
</organism>
<sequence length="145" mass="15555">MSSLVYYVVAFLFIVRTANGLNCYKCNSNEDASCLWGFVSFTYGSENCDNDGIVGNLLGHKCYKISAESKDGGQYVARGCVPNSLIGCNAIAKTIGYLASHTSNEGDSVRNIQCDTCDTDRCNSAQNVVGTTLFGLILAVAVFFI</sequence>
<keyword evidence="2" id="KW-0336">GPI-anchor</keyword>
<evidence type="ECO:0000313" key="11">
    <source>
        <dbReference type="EMBL" id="KAJ8983557.1"/>
    </source>
</evidence>
<evidence type="ECO:0000256" key="3">
    <source>
        <dbReference type="ARBA" id="ARBA00022692"/>
    </source>
</evidence>
<dbReference type="EMBL" id="JAPWTJ010000070">
    <property type="protein sequence ID" value="KAJ8983557.1"/>
    <property type="molecule type" value="Genomic_DNA"/>
</dbReference>
<comment type="subcellular location">
    <subcellularLocation>
        <location evidence="1">Membrane</location>
        <topology evidence="1">Lipid-anchor</topology>
        <topology evidence="1">GPI-anchor</topology>
    </subcellularLocation>
</comment>
<feature type="transmembrane region" description="Helical" evidence="9">
    <location>
        <begin position="124"/>
        <end position="144"/>
    </location>
</feature>
<evidence type="ECO:0000256" key="7">
    <source>
        <dbReference type="ARBA" id="ARBA00023180"/>
    </source>
</evidence>
<name>A0ABQ9K1V4_9CUCU</name>
<keyword evidence="4 10" id="KW-0732">Signal</keyword>
<proteinExistence type="predicted"/>
<dbReference type="Pfam" id="PF17064">
    <property type="entry name" value="QVR"/>
    <property type="match status" value="1"/>
</dbReference>
<dbReference type="InterPro" id="IPR031424">
    <property type="entry name" value="QVR-like"/>
</dbReference>
<evidence type="ECO:0000313" key="12">
    <source>
        <dbReference type="Proteomes" id="UP001162164"/>
    </source>
</evidence>
<dbReference type="InterPro" id="IPR050975">
    <property type="entry name" value="Sleep_regulator"/>
</dbReference>
<evidence type="ECO:0000256" key="4">
    <source>
        <dbReference type="ARBA" id="ARBA00022729"/>
    </source>
</evidence>
<keyword evidence="3 9" id="KW-0812">Transmembrane</keyword>
<keyword evidence="8" id="KW-0449">Lipoprotein</keyword>
<evidence type="ECO:0000256" key="8">
    <source>
        <dbReference type="ARBA" id="ARBA00023288"/>
    </source>
</evidence>
<gene>
    <name evidence="11" type="ORF">NQ317_006602</name>
</gene>
<evidence type="ECO:0000256" key="6">
    <source>
        <dbReference type="ARBA" id="ARBA00023136"/>
    </source>
</evidence>
<keyword evidence="7" id="KW-0325">Glycoprotein</keyword>
<evidence type="ECO:0008006" key="13">
    <source>
        <dbReference type="Google" id="ProtNLM"/>
    </source>
</evidence>
<keyword evidence="12" id="KW-1185">Reference proteome</keyword>
<keyword evidence="6 9" id="KW-0472">Membrane</keyword>
<keyword evidence="5 9" id="KW-1133">Transmembrane helix</keyword>
<dbReference type="CDD" id="cd00117">
    <property type="entry name" value="TFP"/>
    <property type="match status" value="1"/>
</dbReference>
<dbReference type="Proteomes" id="UP001162164">
    <property type="component" value="Unassembled WGS sequence"/>
</dbReference>
<evidence type="ECO:0000256" key="10">
    <source>
        <dbReference type="SAM" id="SignalP"/>
    </source>
</evidence>
<evidence type="ECO:0000256" key="2">
    <source>
        <dbReference type="ARBA" id="ARBA00022622"/>
    </source>
</evidence>
<evidence type="ECO:0000256" key="1">
    <source>
        <dbReference type="ARBA" id="ARBA00004589"/>
    </source>
</evidence>
<reference evidence="11" key="1">
    <citation type="journal article" date="2023" name="Insect Mol. Biol.">
        <title>Genome sequencing provides insights into the evolution of gene families encoding plant cell wall-degrading enzymes in longhorned beetles.</title>
        <authorList>
            <person name="Shin N.R."/>
            <person name="Okamura Y."/>
            <person name="Kirsch R."/>
            <person name="Pauchet Y."/>
        </authorList>
    </citation>
    <scope>NUCLEOTIDE SEQUENCE</scope>
    <source>
        <strain evidence="11">MMC_N1</strain>
    </source>
</reference>
<comment type="caution">
    <text evidence="11">The sequence shown here is derived from an EMBL/GenBank/DDBJ whole genome shotgun (WGS) entry which is preliminary data.</text>
</comment>